<feature type="transmembrane region" description="Helical" evidence="7">
    <location>
        <begin position="12"/>
        <end position="31"/>
    </location>
</feature>
<evidence type="ECO:0000313" key="10">
    <source>
        <dbReference type="Proteomes" id="UP001158067"/>
    </source>
</evidence>
<dbReference type="PANTHER" id="PTHR43867:SF2">
    <property type="entry name" value="CELLULOSE SYNTHASE CATALYTIC SUBUNIT A [UDP-FORMING]"/>
    <property type="match status" value="1"/>
</dbReference>
<dbReference type="SUPFAM" id="SSF48452">
    <property type="entry name" value="TPR-like"/>
    <property type="match status" value="2"/>
</dbReference>
<evidence type="ECO:0000259" key="8">
    <source>
        <dbReference type="Pfam" id="PF00535"/>
    </source>
</evidence>
<evidence type="ECO:0000256" key="6">
    <source>
        <dbReference type="ARBA" id="ARBA00023136"/>
    </source>
</evidence>
<protein>
    <submittedName>
        <fullName evidence="9">Glycosyltransferase, catalytic subunit of cellulose synthase and poly-beta-1,6-N-acetylglucosamine synthase</fullName>
    </submittedName>
</protein>
<dbReference type="Proteomes" id="UP001158067">
    <property type="component" value="Unassembled WGS sequence"/>
</dbReference>
<comment type="caution">
    <text evidence="9">The sequence shown here is derived from an EMBL/GenBank/DDBJ whole genome shotgun (WGS) entry which is preliminary data.</text>
</comment>
<keyword evidence="2" id="KW-0328">Glycosyltransferase</keyword>
<feature type="domain" description="Glycosyltransferase 2-like" evidence="8">
    <location>
        <begin position="84"/>
        <end position="250"/>
    </location>
</feature>
<comment type="subcellular location">
    <subcellularLocation>
        <location evidence="1">Endomembrane system</location>
        <topology evidence="1">Multi-pass membrane protein</topology>
    </subcellularLocation>
</comment>
<sequence length="1188" mass="132167">MSESSKRLIRHTSIVTAVTATVIYLTYRGLFTLNLDGIYASAASISLFVAEVYGCFLMFLYFFQIWELVEPEPVPPLENRSVDVYIPTYNEDPDLLRGTISAALALHYEHETYVLDDGNRPAVEELCRELGATYINRDSNLHAKAGNLNHAMEITEGEFVVIFDADHVSRQDFITRLLGYFDDDEMGFVQTPHSFYNFDNFHGTLNYGSQTYWEEGELFYNVIQPGKNYWNGVSFCGSAAMFRRTALEDVGCVATETITEDMHTGLRMHAKGWKSLFVNERLVSGQAATDVSTFNTQRLRWGEGNLGIFAYDNPITLPGLTLAQRLCYLGSMLSWTTGIQKLQLYIAPMLMLLTGVAPVAELSWTLGIITILYMLAIWTAVTVTANGHGNLVGTELTHMAAFWTQIQSCYRAVFKRKKTTFVVTSKSGRQTNSIRKFIMPQCLYIGGSALAIAWATTKYVVGISNDLPGLMVGSLLLLSQCWFAWQVIRRALRVADGAQDSWRHPCALHLSYSFKTDDSNVAGNAVTCDLNETGIGFHAFEEFNMNQEMQVTISAMGLSTTCPVRIRHKKLGLASNSGRDGNASSWRYGCEFVSPSTESLSVIWRLCSDYAVARMYDKFNARKNQDRPESIETQLASSKMARERVNLPITISDEFGNQRPTVTEGLTSTGCIVLLDECTQSMREFRIAISTPLGRVSGTAVVKHVHRTVLGCTPMQFVELQFCDFVGEGRSILLSLCSASGETKVSNVVKLRPPERQLPSLRPAMLAGSLAVAASIIAIMGTLFWNQDDLLISSSRDAVVVSAQTHEKLSVLLSKTLANPNSDENRLVKLRDIFQQIKDIESIEKLNEAIMLRDAKSFTARLCRARTFDGVGQFEKAAPMYAEMLASEDEQVDEIERHDLLISAGRNSANLGDFATAVKRFDQVDKASFETEPNLRREYAGLLAKTGKLNEAINLLNPYGSNNRKDRLLMAQLLAADQHFAQAMHHCQAILADNPSDRDALRLMADCGLAKQQFPTAAYHLERLVNLEPNDTGALKQLALSYLWGRQGSRAVKLTQNMLASAPHDLELQRAFVEATTLVPHLTRQQTRLLTEIATQRAIGDSDLATNELLVSALVKHRQSESLIPLLTELVQSNPQKISLRIQLVDLLEARGDYQLAEPHLRYLMTATGQSGTQTRLVASNANKVLSE</sequence>
<keyword evidence="5 7" id="KW-1133">Transmembrane helix</keyword>
<feature type="transmembrane region" description="Helical" evidence="7">
    <location>
        <begin position="366"/>
        <end position="385"/>
    </location>
</feature>
<dbReference type="Pfam" id="PF00535">
    <property type="entry name" value="Glycos_transf_2"/>
    <property type="match status" value="1"/>
</dbReference>
<feature type="transmembrane region" description="Helical" evidence="7">
    <location>
        <begin position="37"/>
        <end position="63"/>
    </location>
</feature>
<evidence type="ECO:0000256" key="5">
    <source>
        <dbReference type="ARBA" id="ARBA00022989"/>
    </source>
</evidence>
<feature type="transmembrane region" description="Helical" evidence="7">
    <location>
        <begin position="437"/>
        <end position="455"/>
    </location>
</feature>
<evidence type="ECO:0000256" key="1">
    <source>
        <dbReference type="ARBA" id="ARBA00004127"/>
    </source>
</evidence>
<organism evidence="9 10">
    <name type="scientific">Neorhodopirellula lusitana</name>
    <dbReference type="NCBI Taxonomy" id="445327"/>
    <lineage>
        <taxon>Bacteria</taxon>
        <taxon>Pseudomonadati</taxon>
        <taxon>Planctomycetota</taxon>
        <taxon>Planctomycetia</taxon>
        <taxon>Pirellulales</taxon>
        <taxon>Pirellulaceae</taxon>
        <taxon>Neorhodopirellula</taxon>
    </lineage>
</organism>
<dbReference type="PANTHER" id="PTHR43867">
    <property type="entry name" value="CELLULOSE SYNTHASE CATALYTIC SUBUNIT A [UDP-FORMING]"/>
    <property type="match status" value="1"/>
</dbReference>
<keyword evidence="3" id="KW-0808">Transferase</keyword>
<keyword evidence="4 7" id="KW-0812">Transmembrane</keyword>
<keyword evidence="6 7" id="KW-0472">Membrane</keyword>
<reference evidence="9 10" key="1">
    <citation type="submission" date="2017-05" db="EMBL/GenBank/DDBJ databases">
        <authorList>
            <person name="Varghese N."/>
            <person name="Submissions S."/>
        </authorList>
    </citation>
    <scope>NUCLEOTIDE SEQUENCE [LARGE SCALE GENOMIC DNA]</scope>
    <source>
        <strain evidence="9 10">DSM 25457</strain>
    </source>
</reference>
<dbReference type="InterPro" id="IPR011990">
    <property type="entry name" value="TPR-like_helical_dom_sf"/>
</dbReference>
<accession>A0ABY1QBW6</accession>
<dbReference type="EMBL" id="FXUG01000010">
    <property type="protein sequence ID" value="SMP66953.1"/>
    <property type="molecule type" value="Genomic_DNA"/>
</dbReference>
<evidence type="ECO:0000256" key="7">
    <source>
        <dbReference type="SAM" id="Phobius"/>
    </source>
</evidence>
<evidence type="ECO:0000313" key="9">
    <source>
        <dbReference type="EMBL" id="SMP66953.1"/>
    </source>
</evidence>
<name>A0ABY1QBW6_9BACT</name>
<evidence type="ECO:0000256" key="4">
    <source>
        <dbReference type="ARBA" id="ARBA00022692"/>
    </source>
</evidence>
<proteinExistence type="predicted"/>
<dbReference type="InterPro" id="IPR050321">
    <property type="entry name" value="Glycosyltr_2/OpgH_subfam"/>
</dbReference>
<dbReference type="RefSeq" id="WP_283433839.1">
    <property type="nucleotide sequence ID" value="NZ_FXUG01000010.1"/>
</dbReference>
<dbReference type="InterPro" id="IPR029044">
    <property type="entry name" value="Nucleotide-diphossugar_trans"/>
</dbReference>
<dbReference type="Pfam" id="PF03552">
    <property type="entry name" value="Cellulose_synt"/>
    <property type="match status" value="1"/>
</dbReference>
<dbReference type="Gene3D" id="3.90.550.10">
    <property type="entry name" value="Spore Coat Polysaccharide Biosynthesis Protein SpsA, Chain A"/>
    <property type="match status" value="1"/>
</dbReference>
<dbReference type="CDD" id="cd06421">
    <property type="entry name" value="CESA_CelA_like"/>
    <property type="match status" value="1"/>
</dbReference>
<feature type="transmembrane region" description="Helical" evidence="7">
    <location>
        <begin position="342"/>
        <end position="360"/>
    </location>
</feature>
<dbReference type="Gene3D" id="1.25.40.10">
    <property type="entry name" value="Tetratricopeptide repeat domain"/>
    <property type="match status" value="3"/>
</dbReference>
<gene>
    <name evidence="9" type="ORF">SAMN06265222_11067</name>
</gene>
<evidence type="ECO:0000256" key="2">
    <source>
        <dbReference type="ARBA" id="ARBA00022676"/>
    </source>
</evidence>
<dbReference type="SUPFAM" id="SSF53448">
    <property type="entry name" value="Nucleotide-diphospho-sugar transferases"/>
    <property type="match status" value="1"/>
</dbReference>
<keyword evidence="10" id="KW-1185">Reference proteome</keyword>
<dbReference type="InterPro" id="IPR001173">
    <property type="entry name" value="Glyco_trans_2-like"/>
</dbReference>
<dbReference type="InterPro" id="IPR005150">
    <property type="entry name" value="Cellulose_synth"/>
</dbReference>
<evidence type="ECO:0000256" key="3">
    <source>
        <dbReference type="ARBA" id="ARBA00022679"/>
    </source>
</evidence>